<sequence length="86" mass="9444">MLSRDVLKRHAALVDRMSDTLGIDLEERALRGDVQIPEINDAVLACAGCSQPYACESWLAKMAAPQPAPPEYCRNADLFARLSPDD</sequence>
<dbReference type="EMBL" id="FWFK01000001">
    <property type="protein sequence ID" value="SLN23108.1"/>
    <property type="molecule type" value="Genomic_DNA"/>
</dbReference>
<reference evidence="2 3" key="1">
    <citation type="submission" date="2017-03" db="EMBL/GenBank/DDBJ databases">
        <authorList>
            <person name="Afonso C.L."/>
            <person name="Miller P.J."/>
            <person name="Scott M.A."/>
            <person name="Spackman E."/>
            <person name="Goraichik I."/>
            <person name="Dimitrov K.M."/>
            <person name="Suarez D.L."/>
            <person name="Swayne D.E."/>
        </authorList>
    </citation>
    <scope>NUCLEOTIDE SEQUENCE [LARGE SCALE GENOMIC DNA]</scope>
    <source>
        <strain evidence="2 3">CECT 8625</strain>
    </source>
</reference>
<keyword evidence="3" id="KW-1185">Reference proteome</keyword>
<evidence type="ECO:0000313" key="2">
    <source>
        <dbReference type="EMBL" id="SLN23108.1"/>
    </source>
</evidence>
<dbReference type="InterPro" id="IPR045601">
    <property type="entry name" value="DUF6455"/>
</dbReference>
<dbReference type="OrthoDB" id="7961152at2"/>
<name>A0A1X6YKC5_9RHOB</name>
<evidence type="ECO:0000313" key="3">
    <source>
        <dbReference type="Proteomes" id="UP000193570"/>
    </source>
</evidence>
<organism evidence="2 3">
    <name type="scientific">Roseivivax jejudonensis</name>
    <dbReference type="NCBI Taxonomy" id="1529041"/>
    <lineage>
        <taxon>Bacteria</taxon>
        <taxon>Pseudomonadati</taxon>
        <taxon>Pseudomonadota</taxon>
        <taxon>Alphaproteobacteria</taxon>
        <taxon>Rhodobacterales</taxon>
        <taxon>Roseobacteraceae</taxon>
        <taxon>Roseivivax</taxon>
    </lineage>
</organism>
<dbReference type="Proteomes" id="UP000193570">
    <property type="component" value="Unassembled WGS sequence"/>
</dbReference>
<dbReference type="RefSeq" id="WP_085790621.1">
    <property type="nucleotide sequence ID" value="NZ_FWFK01000001.1"/>
</dbReference>
<evidence type="ECO:0000259" key="1">
    <source>
        <dbReference type="Pfam" id="PF20056"/>
    </source>
</evidence>
<dbReference type="Pfam" id="PF20056">
    <property type="entry name" value="DUF6455"/>
    <property type="match status" value="1"/>
</dbReference>
<protein>
    <recommendedName>
        <fullName evidence="1">DUF6455 domain-containing protein</fullName>
    </recommendedName>
</protein>
<gene>
    <name evidence="2" type="ORF">ROJ8625_00917</name>
</gene>
<proteinExistence type="predicted"/>
<feature type="domain" description="DUF6455" evidence="1">
    <location>
        <begin position="1"/>
        <end position="83"/>
    </location>
</feature>
<dbReference type="AlphaFoldDB" id="A0A1X6YKC5"/>
<accession>A0A1X6YKC5</accession>